<reference evidence="2 3" key="1">
    <citation type="submission" date="2017-10" db="EMBL/GenBank/DDBJ databases">
        <title>Massilia psychrophilum sp. nov., a novel purple-pigmented bacterium isolated from Tianshan glacier, Xinjiang Municipality, China.</title>
        <authorList>
            <person name="Wang H."/>
        </authorList>
    </citation>
    <scope>NUCLEOTIDE SEQUENCE [LARGE SCALE GENOMIC DNA]</scope>
    <source>
        <strain evidence="2 3">JCM 30074</strain>
    </source>
</reference>
<keyword evidence="1" id="KW-0732">Signal</keyword>
<name>A0A2G8TB10_9BURK</name>
<dbReference type="NCBIfam" id="NF042415">
    <property type="entry name" value="STY0301_fam"/>
    <property type="match status" value="1"/>
</dbReference>
<dbReference type="EMBL" id="PDOC01000015">
    <property type="protein sequence ID" value="PIL43246.1"/>
    <property type="molecule type" value="Genomic_DNA"/>
</dbReference>
<protein>
    <submittedName>
        <fullName evidence="2">Uncharacterized protein</fullName>
    </submittedName>
</protein>
<accession>A0A2G8TB10</accession>
<dbReference type="AlphaFoldDB" id="A0A2G8TB10"/>
<organism evidence="2 3">
    <name type="scientific">Massilia eurypsychrophila</name>
    <dbReference type="NCBI Taxonomy" id="1485217"/>
    <lineage>
        <taxon>Bacteria</taxon>
        <taxon>Pseudomonadati</taxon>
        <taxon>Pseudomonadota</taxon>
        <taxon>Betaproteobacteria</taxon>
        <taxon>Burkholderiales</taxon>
        <taxon>Oxalobacteraceae</taxon>
        <taxon>Telluria group</taxon>
        <taxon>Massilia</taxon>
    </lineage>
</organism>
<evidence type="ECO:0000313" key="2">
    <source>
        <dbReference type="EMBL" id="PIL43246.1"/>
    </source>
</evidence>
<proteinExistence type="predicted"/>
<feature type="chain" id="PRO_5013936829" evidence="1">
    <location>
        <begin position="24"/>
        <end position="130"/>
    </location>
</feature>
<evidence type="ECO:0000313" key="3">
    <source>
        <dbReference type="Proteomes" id="UP000230390"/>
    </source>
</evidence>
<evidence type="ECO:0000256" key="1">
    <source>
        <dbReference type="SAM" id="SignalP"/>
    </source>
</evidence>
<feature type="signal peptide" evidence="1">
    <location>
        <begin position="1"/>
        <end position="23"/>
    </location>
</feature>
<keyword evidence="3" id="KW-1185">Reference proteome</keyword>
<dbReference type="InterPro" id="IPR049973">
    <property type="entry name" value="STY0301-like"/>
</dbReference>
<sequence>MAYISPRLALALALLAPACAALSAPLAACPPQQRQGSQSALLDSASVFDGTPDNRVELPPDFASLQWDLAVDQQEARARGEAIHLVCKYKGIKSTVTLKLAYEATLCKAEGVKNRTVVSCSAAPKTTDKD</sequence>
<comment type="caution">
    <text evidence="2">The sequence shown here is derived from an EMBL/GenBank/DDBJ whole genome shotgun (WGS) entry which is preliminary data.</text>
</comment>
<dbReference type="RefSeq" id="WP_099791346.1">
    <property type="nucleotide sequence ID" value="NZ_JBHLYV010000018.1"/>
</dbReference>
<dbReference type="Proteomes" id="UP000230390">
    <property type="component" value="Unassembled WGS sequence"/>
</dbReference>
<gene>
    <name evidence="2" type="ORF">CR105_19715</name>
</gene>